<evidence type="ECO:0000313" key="1">
    <source>
        <dbReference type="EMBL" id="CAL12200.1"/>
    </source>
</evidence>
<dbReference type="HOGENOM" id="CLU_2588963_0_0_6"/>
<dbReference type="KEGG" id="yen:YE2130"/>
<dbReference type="EMBL" id="AM286415">
    <property type="protein sequence ID" value="CAL12200.1"/>
    <property type="molecule type" value="Genomic_DNA"/>
</dbReference>
<protein>
    <submittedName>
        <fullName evidence="1">Uncharacterized protein</fullName>
    </submittedName>
</protein>
<dbReference type="Proteomes" id="UP000000642">
    <property type="component" value="Chromosome"/>
</dbReference>
<proteinExistence type="predicted"/>
<accession>A1JNR0</accession>
<name>A1JNR0_YERE8</name>
<organism evidence="1 2">
    <name type="scientific">Yersinia enterocolitica serotype O:8 / biotype 1B (strain NCTC 13174 / 8081)</name>
    <dbReference type="NCBI Taxonomy" id="393305"/>
    <lineage>
        <taxon>Bacteria</taxon>
        <taxon>Pseudomonadati</taxon>
        <taxon>Pseudomonadota</taxon>
        <taxon>Gammaproteobacteria</taxon>
        <taxon>Enterobacterales</taxon>
        <taxon>Yersiniaceae</taxon>
        <taxon>Yersinia</taxon>
    </lineage>
</organism>
<gene>
    <name evidence="1" type="ordered locus">YE2130</name>
</gene>
<reference evidence="1 2" key="1">
    <citation type="journal article" date="2006" name="PLoS Genet.">
        <title>The complete genome sequence and comparative genome analysis of the high pathogenicity Yersinia enterocolitica strain 8081.</title>
        <authorList>
            <person name="Thomson N.R."/>
            <person name="Howard S."/>
            <person name="Wren B.W."/>
            <person name="Holden M.T.G."/>
            <person name="Crossman L."/>
            <person name="Challis G.L."/>
            <person name="Churcher C."/>
            <person name="Mungall K."/>
            <person name="Brooks K."/>
            <person name="Chillingworth T."/>
            <person name="Feltwell T."/>
            <person name="Abdellah Z."/>
            <person name="Hauser H."/>
            <person name="Jagels K."/>
            <person name="Maddison M."/>
            <person name="Moule S."/>
            <person name="Sanders M."/>
            <person name="Whitehead S."/>
            <person name="Quail M.A."/>
            <person name="Dougan G."/>
            <person name="Parkhill J."/>
            <person name="Prentice M.B."/>
        </authorList>
    </citation>
    <scope>NUCLEOTIDE SEQUENCE [LARGE SCALE GENOMIC DNA]</scope>
    <source>
        <strain evidence="2">NCTC 13174 / 8081</strain>
    </source>
</reference>
<dbReference type="AlphaFoldDB" id="A1JNR0"/>
<sequence>MLLLLVMDYGLTLFYLANSISNDIHCVHSIKQQDILPMLNPRTLHNAQPDTAIPILFSIHLYLSPEEVLLSPFTLARCCP</sequence>
<evidence type="ECO:0000313" key="2">
    <source>
        <dbReference type="Proteomes" id="UP000000642"/>
    </source>
</evidence>